<evidence type="ECO:0000256" key="7">
    <source>
        <dbReference type="ARBA" id="ARBA00023163"/>
    </source>
</evidence>
<evidence type="ECO:0000256" key="3">
    <source>
        <dbReference type="ARBA" id="ARBA00022737"/>
    </source>
</evidence>
<dbReference type="PANTHER" id="PTHR14196">
    <property type="entry name" value="ODD-SKIPPED - RELATED"/>
    <property type="match status" value="1"/>
</dbReference>
<feature type="compositionally biased region" description="Polar residues" evidence="10">
    <location>
        <begin position="662"/>
        <end position="671"/>
    </location>
</feature>
<proteinExistence type="predicted"/>
<comment type="subcellular location">
    <subcellularLocation>
        <location evidence="1">Nucleus</location>
    </subcellularLocation>
</comment>
<dbReference type="SMART" id="SM00355">
    <property type="entry name" value="ZnF_C2H2"/>
    <property type="match status" value="10"/>
</dbReference>
<keyword evidence="8" id="KW-0539">Nucleus</keyword>
<dbReference type="GO" id="GO:0008270">
    <property type="term" value="F:zinc ion binding"/>
    <property type="evidence" value="ECO:0007669"/>
    <property type="project" value="UniProtKB-KW"/>
</dbReference>
<evidence type="ECO:0000256" key="8">
    <source>
        <dbReference type="ARBA" id="ARBA00023242"/>
    </source>
</evidence>
<feature type="domain" description="C2H2-type" evidence="11">
    <location>
        <begin position="389"/>
        <end position="413"/>
    </location>
</feature>
<feature type="region of interest" description="Disordered" evidence="10">
    <location>
        <begin position="296"/>
        <end position="318"/>
    </location>
</feature>
<feature type="compositionally biased region" description="Polar residues" evidence="10">
    <location>
        <begin position="492"/>
        <end position="503"/>
    </location>
</feature>
<evidence type="ECO:0000259" key="11">
    <source>
        <dbReference type="PROSITE" id="PS50157"/>
    </source>
</evidence>
<keyword evidence="3" id="KW-0677">Repeat</keyword>
<feature type="region of interest" description="Disordered" evidence="10">
    <location>
        <begin position="449"/>
        <end position="520"/>
    </location>
</feature>
<protein>
    <recommendedName>
        <fullName evidence="11">C2H2-type domain-containing protein</fullName>
    </recommendedName>
</protein>
<evidence type="ECO:0000256" key="2">
    <source>
        <dbReference type="ARBA" id="ARBA00022723"/>
    </source>
</evidence>
<dbReference type="GO" id="GO:0000981">
    <property type="term" value="F:DNA-binding transcription factor activity, RNA polymerase II-specific"/>
    <property type="evidence" value="ECO:0007669"/>
    <property type="project" value="TreeGrafter"/>
</dbReference>
<evidence type="ECO:0000256" key="9">
    <source>
        <dbReference type="PROSITE-ProRule" id="PRU00042"/>
    </source>
</evidence>
<evidence type="ECO:0000256" key="1">
    <source>
        <dbReference type="ARBA" id="ARBA00004123"/>
    </source>
</evidence>
<evidence type="ECO:0000256" key="6">
    <source>
        <dbReference type="ARBA" id="ARBA00023015"/>
    </source>
</evidence>
<dbReference type="InterPro" id="IPR036236">
    <property type="entry name" value="Znf_C2H2_sf"/>
</dbReference>
<feature type="region of interest" description="Disordered" evidence="10">
    <location>
        <begin position="655"/>
        <end position="676"/>
    </location>
</feature>
<keyword evidence="2" id="KW-0479">Metal-binding</keyword>
<feature type="domain" description="C2H2-type" evidence="11">
    <location>
        <begin position="333"/>
        <end position="360"/>
    </location>
</feature>
<evidence type="ECO:0000256" key="5">
    <source>
        <dbReference type="ARBA" id="ARBA00022833"/>
    </source>
</evidence>
<dbReference type="OrthoDB" id="3437960at2759"/>
<dbReference type="PROSITE" id="PS50157">
    <property type="entry name" value="ZINC_FINGER_C2H2_2"/>
    <property type="match status" value="7"/>
</dbReference>
<dbReference type="KEGG" id="obi:106876440"/>
<dbReference type="OMA" id="RMQEFPY"/>
<gene>
    <name evidence="12" type="ORF">OCBIM_22023829mg</name>
</gene>
<feature type="domain" description="C2H2-type" evidence="11">
    <location>
        <begin position="527"/>
        <end position="554"/>
    </location>
</feature>
<name>A0A0L8IB34_OCTBM</name>
<dbReference type="GO" id="GO:0000977">
    <property type="term" value="F:RNA polymerase II transcription regulatory region sequence-specific DNA binding"/>
    <property type="evidence" value="ECO:0007669"/>
    <property type="project" value="TreeGrafter"/>
</dbReference>
<sequence>MDLPGSSAFHKSFLNTSMISDDSPTVQKRVSYGGESFPYGISGVAMPDYGYSGSVYNYSRKSFPRKSRVCCYCGKSFTRSTTRRYHEKRCPLLRAAGSLVEQNEQPVDNGATASTDHKFYAIGSQSPASLTNSISPASDSCRAGVEDELSKQPVTNRRRSFDQANLESVFVKQEPSEFLNMYVRTSTPRTGSSENNPYVNSDSNKQESSKPLVNFPSQSSSSNKDVNGESVITSTPRYDQAGNVESHSNLESDSLRTIRIEKTETDVPKNDGSETSIYKNHSSTHLDQMLQGNATSLSARPHKSSRLQQSTQGASHSSAFRIERRVSKMINKHRCGLCGKLFDTQKQLQMHEQLHTKFRPYTCRFCGQRFTKSAMRIRHERSHLGEKPFMCIACGSSFTRNYSLKLHEQRRHSRGPCICTDCGKVCESLSSLKFHTQKHESFDAFAAKDNNNSTQMEPTATGITSFSSTTPKAAEQQDNPESLKKEADPPSDSGSASQTSNNKLPDDSGKTTVAPNTGEEDDAKAKVKCNDCGKEFTRPYLLKYHIKVHAGLKPFECPICGKRFGYKNNMKSHLKLHAGIKPYQCCVCDAKFTRGSTLRRHARKHGIMATSIWDLFSNSGISQSQAFSASNLAKKVAAAAASSLHSSKTNYASQIGVIPDSSDPNRQNYDSHSAESAIPQSIANGSIYLNYKHSATQHTYHSPLATSAVIQPTSSVTSYSPNSPPLTALNLSIKNKPDVQYQSSDVLRTSWNLQRPTSSSTSISSTLESKMSTPLLLQINNSELLPTKHSAYKVSQPKAEYRDFEAQTNLCDCSRTIEDNVQANMYGAHLPASRLIKQESSLRYSPVTVSNGTSPVKFDKIGSSFNGETVSSLLTTGRMFVCEYCECYFKEYAMYRIHQKLHVKDESRPYLCPVCNEDCHDRIYFSLHISEHLK</sequence>
<feature type="compositionally biased region" description="Polar residues" evidence="10">
    <location>
        <begin position="449"/>
        <end position="480"/>
    </location>
</feature>
<dbReference type="EMBL" id="KQ416099">
    <property type="protein sequence ID" value="KOF98647.1"/>
    <property type="molecule type" value="Genomic_DNA"/>
</dbReference>
<dbReference type="GO" id="GO:0005634">
    <property type="term" value="C:nucleus"/>
    <property type="evidence" value="ECO:0007669"/>
    <property type="project" value="UniProtKB-SubCell"/>
</dbReference>
<feature type="domain" description="C2H2-type" evidence="11">
    <location>
        <begin position="583"/>
        <end position="605"/>
    </location>
</feature>
<keyword evidence="6" id="KW-0805">Transcription regulation</keyword>
<evidence type="ECO:0000256" key="4">
    <source>
        <dbReference type="ARBA" id="ARBA00022771"/>
    </source>
</evidence>
<dbReference type="InterPro" id="IPR013087">
    <property type="entry name" value="Znf_C2H2_type"/>
</dbReference>
<evidence type="ECO:0000313" key="12">
    <source>
        <dbReference type="EMBL" id="KOF98647.1"/>
    </source>
</evidence>
<accession>A0A0L8IB34</accession>
<feature type="domain" description="C2H2-type" evidence="11">
    <location>
        <begin position="361"/>
        <end position="388"/>
    </location>
</feature>
<dbReference type="FunFam" id="3.30.160.60:FF:000100">
    <property type="entry name" value="Zinc finger 45-like"/>
    <property type="match status" value="1"/>
</dbReference>
<dbReference type="AlphaFoldDB" id="A0A0L8IB34"/>
<dbReference type="FunFam" id="3.30.160.60:FF:000145">
    <property type="entry name" value="Zinc finger protein 574"/>
    <property type="match status" value="1"/>
</dbReference>
<feature type="compositionally biased region" description="Basic and acidic residues" evidence="10">
    <location>
        <begin position="248"/>
        <end position="272"/>
    </location>
</feature>
<keyword evidence="7" id="KW-0804">Transcription</keyword>
<reference evidence="12" key="1">
    <citation type="submission" date="2015-07" db="EMBL/GenBank/DDBJ databases">
        <title>MeaNS - Measles Nucleotide Surveillance Program.</title>
        <authorList>
            <person name="Tran T."/>
            <person name="Druce J."/>
        </authorList>
    </citation>
    <scope>NUCLEOTIDE SEQUENCE</scope>
    <source>
        <strain evidence="12">UCB-OBI-ISO-001</strain>
        <tissue evidence="12">Gonad</tissue>
    </source>
</reference>
<feature type="compositionally biased region" description="Polar residues" evidence="10">
    <location>
        <begin position="209"/>
        <end position="247"/>
    </location>
</feature>
<feature type="compositionally biased region" description="Polar residues" evidence="10">
    <location>
        <begin position="306"/>
        <end position="318"/>
    </location>
</feature>
<keyword evidence="4 9" id="KW-0863">Zinc-finger</keyword>
<feature type="compositionally biased region" description="Polar residues" evidence="10">
    <location>
        <begin position="186"/>
        <end position="203"/>
    </location>
</feature>
<dbReference type="SUPFAM" id="SSF57667">
    <property type="entry name" value="beta-beta-alpha zinc fingers"/>
    <property type="match status" value="4"/>
</dbReference>
<keyword evidence="5" id="KW-0862">Zinc</keyword>
<dbReference type="InterPro" id="IPR050717">
    <property type="entry name" value="C2H2-ZF_Transcription_Reg"/>
</dbReference>
<feature type="domain" description="C2H2-type" evidence="11">
    <location>
        <begin position="880"/>
        <end position="907"/>
    </location>
</feature>
<feature type="region of interest" description="Disordered" evidence="10">
    <location>
        <begin position="186"/>
        <end position="278"/>
    </location>
</feature>
<dbReference type="PROSITE" id="PS00028">
    <property type="entry name" value="ZINC_FINGER_C2H2_1"/>
    <property type="match status" value="9"/>
</dbReference>
<dbReference type="Gene3D" id="3.30.160.60">
    <property type="entry name" value="Classic Zinc Finger"/>
    <property type="match status" value="6"/>
</dbReference>
<feature type="domain" description="C2H2-type" evidence="11">
    <location>
        <begin position="555"/>
        <end position="582"/>
    </location>
</feature>
<dbReference type="PANTHER" id="PTHR14196:SF0">
    <property type="entry name" value="PROTEIN BOWEL"/>
    <property type="match status" value="1"/>
</dbReference>
<evidence type="ECO:0000256" key="10">
    <source>
        <dbReference type="SAM" id="MobiDB-lite"/>
    </source>
</evidence>
<dbReference type="Pfam" id="PF00096">
    <property type="entry name" value="zf-C2H2"/>
    <property type="match status" value="3"/>
</dbReference>
<organism evidence="12">
    <name type="scientific">Octopus bimaculoides</name>
    <name type="common">California two-spotted octopus</name>
    <dbReference type="NCBI Taxonomy" id="37653"/>
    <lineage>
        <taxon>Eukaryota</taxon>
        <taxon>Metazoa</taxon>
        <taxon>Spiralia</taxon>
        <taxon>Lophotrochozoa</taxon>
        <taxon>Mollusca</taxon>
        <taxon>Cephalopoda</taxon>
        <taxon>Coleoidea</taxon>
        <taxon>Octopodiformes</taxon>
        <taxon>Octopoda</taxon>
        <taxon>Incirrata</taxon>
        <taxon>Octopodidae</taxon>
        <taxon>Octopus</taxon>
    </lineage>
</organism>